<dbReference type="GO" id="GO:0008955">
    <property type="term" value="F:peptidoglycan glycosyltransferase activity"/>
    <property type="evidence" value="ECO:0007669"/>
    <property type="project" value="UniProtKB-EC"/>
</dbReference>
<keyword evidence="21" id="KW-0511">Multifunctional enzyme</keyword>
<dbReference type="GO" id="GO:0046677">
    <property type="term" value="P:response to antibiotic"/>
    <property type="evidence" value="ECO:0007669"/>
    <property type="project" value="UniProtKB-KW"/>
</dbReference>
<comment type="subcellular location">
    <subcellularLocation>
        <location evidence="2">Cell membrane</location>
        <topology evidence="2">Single-pass type II membrane protein</topology>
    </subcellularLocation>
</comment>
<evidence type="ECO:0000256" key="22">
    <source>
        <dbReference type="ARBA" id="ARBA00023316"/>
    </source>
</evidence>
<dbReference type="InterPro" id="IPR036950">
    <property type="entry name" value="PBP_transglycosylase"/>
</dbReference>
<dbReference type="EC" id="2.4.99.28" evidence="24"/>
<gene>
    <name evidence="28" type="ORF">E7215_08060</name>
</gene>
<dbReference type="GO" id="GO:0009252">
    <property type="term" value="P:peptidoglycan biosynthetic process"/>
    <property type="evidence" value="ECO:0007669"/>
    <property type="project" value="UniProtKB-KW"/>
</dbReference>
<dbReference type="GO" id="GO:0006508">
    <property type="term" value="P:proteolysis"/>
    <property type="evidence" value="ECO:0007669"/>
    <property type="project" value="UniProtKB-KW"/>
</dbReference>
<comment type="pathway">
    <text evidence="3">Cell wall biogenesis; peptidoglycan biosynthesis.</text>
</comment>
<dbReference type="GO" id="GO:0071555">
    <property type="term" value="P:cell wall organization"/>
    <property type="evidence" value="ECO:0007669"/>
    <property type="project" value="UniProtKB-KW"/>
</dbReference>
<organism evidence="28 29">
    <name type="scientific">Clostridium sulfidigenes</name>
    <dbReference type="NCBI Taxonomy" id="318464"/>
    <lineage>
        <taxon>Bacteria</taxon>
        <taxon>Bacillati</taxon>
        <taxon>Bacillota</taxon>
        <taxon>Clostridia</taxon>
        <taxon>Eubacteriales</taxon>
        <taxon>Clostridiaceae</taxon>
        <taxon>Clostridium</taxon>
    </lineage>
</organism>
<dbReference type="Proteomes" id="UP000768462">
    <property type="component" value="Unassembled WGS sequence"/>
</dbReference>
<feature type="domain" description="Glycosyl transferase family 51" evidence="27">
    <location>
        <begin position="48"/>
        <end position="214"/>
    </location>
</feature>
<evidence type="ECO:0000256" key="23">
    <source>
        <dbReference type="ARBA" id="ARBA00034000"/>
    </source>
</evidence>
<sequence length="248" mass="27865">MKKLLVKLTLGIIVFMTALGVFVLQDGYSLYRAATSDIGIQEKINDIRNGKDYVTIDGISKDFLDAIVSVEDHRFYNHNGIDLIAIGRSAISNIDAGKIIMGGSTITQQLAKNLFFTHEQRLERKIAEIFVVRELENNYSKEEILELYVNVIYYGDGYSGIKQASKGYFNTSPNKITLSQSLLLAGLPQSPENYALSKNYERAKERSEVVLMSMIRNNVISRAEVELLCNDKMDKTFNKATLASETIN</sequence>
<comment type="similarity">
    <text evidence="5">In the N-terminal section; belongs to the glycosyltransferase 51 family.</text>
</comment>
<evidence type="ECO:0000256" key="13">
    <source>
        <dbReference type="ARBA" id="ARBA00022692"/>
    </source>
</evidence>
<comment type="similarity">
    <text evidence="4">In the C-terminal section; belongs to the transpeptidase family.</text>
</comment>
<evidence type="ECO:0000256" key="9">
    <source>
        <dbReference type="ARBA" id="ARBA00022645"/>
    </source>
</evidence>
<evidence type="ECO:0000256" key="6">
    <source>
        <dbReference type="ARBA" id="ARBA00012448"/>
    </source>
</evidence>
<keyword evidence="20" id="KW-0046">Antibiotic resistance</keyword>
<keyword evidence="17" id="KW-0573">Peptidoglycan synthesis</keyword>
<dbReference type="Pfam" id="PF00912">
    <property type="entry name" value="Transgly"/>
    <property type="match status" value="1"/>
</dbReference>
<keyword evidence="22" id="KW-0961">Cell wall biogenesis/degradation</keyword>
<evidence type="ECO:0000256" key="7">
    <source>
        <dbReference type="ARBA" id="ARBA00018638"/>
    </source>
</evidence>
<dbReference type="GO" id="GO:0030288">
    <property type="term" value="C:outer membrane-bounded periplasmic space"/>
    <property type="evidence" value="ECO:0007669"/>
    <property type="project" value="TreeGrafter"/>
</dbReference>
<comment type="pathway">
    <text evidence="26">Glycan biosynthesis.</text>
</comment>
<evidence type="ECO:0000313" key="28">
    <source>
        <dbReference type="EMBL" id="MBE6060111.1"/>
    </source>
</evidence>
<name>A0A927W708_9CLOT</name>
<keyword evidence="15" id="KW-0133">Cell shape</keyword>
<evidence type="ECO:0000256" key="16">
    <source>
        <dbReference type="ARBA" id="ARBA00022968"/>
    </source>
</evidence>
<evidence type="ECO:0000256" key="19">
    <source>
        <dbReference type="ARBA" id="ARBA00023136"/>
    </source>
</evidence>
<keyword evidence="13" id="KW-0812">Transmembrane</keyword>
<evidence type="ECO:0000256" key="21">
    <source>
        <dbReference type="ARBA" id="ARBA00023268"/>
    </source>
</evidence>
<evidence type="ECO:0000256" key="14">
    <source>
        <dbReference type="ARBA" id="ARBA00022801"/>
    </source>
</evidence>
<comment type="caution">
    <text evidence="28">The sequence shown here is derived from an EMBL/GenBank/DDBJ whole genome shotgun (WGS) entry which is preliminary data.</text>
</comment>
<dbReference type="SUPFAM" id="SSF53955">
    <property type="entry name" value="Lysozyme-like"/>
    <property type="match status" value="1"/>
</dbReference>
<keyword evidence="19" id="KW-0472">Membrane</keyword>
<evidence type="ECO:0000256" key="1">
    <source>
        <dbReference type="ARBA" id="ARBA00002624"/>
    </source>
</evidence>
<dbReference type="InterPro" id="IPR023346">
    <property type="entry name" value="Lysozyme-like_dom_sf"/>
</dbReference>
<keyword evidence="14" id="KW-0378">Hydrolase</keyword>
<comment type="function">
    <text evidence="1">Cell wall formation. Synthesis of cross-linked peptidoglycan from the lipid intermediates. The enzyme has a penicillin-insensitive transglycosylase N-terminal domain (formation of linear glycan strands) and a penicillin-sensitive transpeptidase C-terminal domain (cross-linking of the peptide subunits).</text>
</comment>
<evidence type="ECO:0000256" key="10">
    <source>
        <dbReference type="ARBA" id="ARBA00022670"/>
    </source>
</evidence>
<accession>A0A927W708</accession>
<proteinExistence type="inferred from homology"/>
<dbReference type="EMBL" id="SVCM01000088">
    <property type="protein sequence ID" value="MBE6060111.1"/>
    <property type="molecule type" value="Genomic_DNA"/>
</dbReference>
<keyword evidence="18" id="KW-1133">Transmembrane helix</keyword>
<dbReference type="FunFam" id="1.10.3810.10:FF:000001">
    <property type="entry name" value="Penicillin-binding protein 1A"/>
    <property type="match status" value="1"/>
</dbReference>
<keyword evidence="11" id="KW-0328">Glycosyltransferase</keyword>
<reference evidence="28" key="1">
    <citation type="submission" date="2019-04" db="EMBL/GenBank/DDBJ databases">
        <title>Evolution of Biomass-Degrading Anaerobic Consortia Revealed by Metagenomics.</title>
        <authorList>
            <person name="Peng X."/>
        </authorList>
    </citation>
    <scope>NUCLEOTIDE SEQUENCE</scope>
    <source>
        <strain evidence="28">SIG254</strain>
    </source>
</reference>
<evidence type="ECO:0000256" key="26">
    <source>
        <dbReference type="ARBA" id="ARBA00060592"/>
    </source>
</evidence>
<evidence type="ECO:0000256" key="2">
    <source>
        <dbReference type="ARBA" id="ARBA00004401"/>
    </source>
</evidence>
<keyword evidence="10" id="KW-0645">Protease</keyword>
<dbReference type="InterPro" id="IPR001264">
    <property type="entry name" value="Glyco_trans_51"/>
</dbReference>
<evidence type="ECO:0000256" key="5">
    <source>
        <dbReference type="ARBA" id="ARBA00007739"/>
    </source>
</evidence>
<keyword evidence="8" id="KW-1003">Cell membrane</keyword>
<dbReference type="PANTHER" id="PTHR32282">
    <property type="entry name" value="BINDING PROTEIN TRANSPEPTIDASE, PUTATIVE-RELATED"/>
    <property type="match status" value="1"/>
</dbReference>
<dbReference type="AlphaFoldDB" id="A0A927W708"/>
<dbReference type="GO" id="GO:0008360">
    <property type="term" value="P:regulation of cell shape"/>
    <property type="evidence" value="ECO:0007669"/>
    <property type="project" value="UniProtKB-KW"/>
</dbReference>
<keyword evidence="12" id="KW-0808">Transferase</keyword>
<comment type="catalytic activity">
    <reaction evidence="25">
        <text>[GlcNAc-(1-&gt;4)-Mur2Ac(oyl-L-Ala-gamma-D-Glu-L-Lys-D-Ala-D-Ala)](n)-di-trans,octa-cis-undecaprenyl diphosphate + beta-D-GlcNAc-(1-&gt;4)-Mur2Ac(oyl-L-Ala-gamma-D-Glu-L-Lys-D-Ala-D-Ala)-di-trans,octa-cis-undecaprenyl diphosphate = [GlcNAc-(1-&gt;4)-Mur2Ac(oyl-L-Ala-gamma-D-Glu-L-Lys-D-Ala-D-Ala)](n+1)-di-trans,octa-cis-undecaprenyl diphosphate + di-trans,octa-cis-undecaprenyl diphosphate + H(+)</text>
        <dbReference type="Rhea" id="RHEA:23708"/>
        <dbReference type="Rhea" id="RHEA-COMP:9602"/>
        <dbReference type="Rhea" id="RHEA-COMP:9603"/>
        <dbReference type="ChEBI" id="CHEBI:15378"/>
        <dbReference type="ChEBI" id="CHEBI:58405"/>
        <dbReference type="ChEBI" id="CHEBI:60033"/>
        <dbReference type="ChEBI" id="CHEBI:78435"/>
        <dbReference type="EC" id="2.4.99.28"/>
    </reaction>
</comment>
<dbReference type="InterPro" id="IPR050396">
    <property type="entry name" value="Glycosyltr_51/Transpeptidase"/>
</dbReference>
<evidence type="ECO:0000256" key="8">
    <source>
        <dbReference type="ARBA" id="ARBA00022475"/>
    </source>
</evidence>
<evidence type="ECO:0000256" key="17">
    <source>
        <dbReference type="ARBA" id="ARBA00022984"/>
    </source>
</evidence>
<evidence type="ECO:0000256" key="4">
    <source>
        <dbReference type="ARBA" id="ARBA00007090"/>
    </source>
</evidence>
<dbReference type="GO" id="GO:0009002">
    <property type="term" value="F:serine-type D-Ala-D-Ala carboxypeptidase activity"/>
    <property type="evidence" value="ECO:0007669"/>
    <property type="project" value="UniProtKB-EC"/>
</dbReference>
<dbReference type="GO" id="GO:0005886">
    <property type="term" value="C:plasma membrane"/>
    <property type="evidence" value="ECO:0007669"/>
    <property type="project" value="UniProtKB-SubCell"/>
</dbReference>
<evidence type="ECO:0000256" key="15">
    <source>
        <dbReference type="ARBA" id="ARBA00022960"/>
    </source>
</evidence>
<evidence type="ECO:0000256" key="3">
    <source>
        <dbReference type="ARBA" id="ARBA00004752"/>
    </source>
</evidence>
<evidence type="ECO:0000256" key="12">
    <source>
        <dbReference type="ARBA" id="ARBA00022679"/>
    </source>
</evidence>
<evidence type="ECO:0000256" key="25">
    <source>
        <dbReference type="ARBA" id="ARBA00049902"/>
    </source>
</evidence>
<evidence type="ECO:0000256" key="18">
    <source>
        <dbReference type="ARBA" id="ARBA00022989"/>
    </source>
</evidence>
<dbReference type="Gene3D" id="1.10.3810.10">
    <property type="entry name" value="Biosynthetic peptidoglycan transglycosylase-like"/>
    <property type="match status" value="1"/>
</dbReference>
<protein>
    <recommendedName>
        <fullName evidence="7">Penicillin-binding protein 1A</fullName>
        <ecNumber evidence="24">2.4.99.28</ecNumber>
        <ecNumber evidence="6">3.4.16.4</ecNumber>
    </recommendedName>
</protein>
<evidence type="ECO:0000256" key="11">
    <source>
        <dbReference type="ARBA" id="ARBA00022676"/>
    </source>
</evidence>
<keyword evidence="16" id="KW-0735">Signal-anchor</keyword>
<evidence type="ECO:0000256" key="20">
    <source>
        <dbReference type="ARBA" id="ARBA00023251"/>
    </source>
</evidence>
<evidence type="ECO:0000313" key="29">
    <source>
        <dbReference type="Proteomes" id="UP000768462"/>
    </source>
</evidence>
<dbReference type="PANTHER" id="PTHR32282:SF11">
    <property type="entry name" value="PENICILLIN-BINDING PROTEIN 1B"/>
    <property type="match status" value="1"/>
</dbReference>
<dbReference type="EC" id="3.4.16.4" evidence="6"/>
<evidence type="ECO:0000256" key="24">
    <source>
        <dbReference type="ARBA" id="ARBA00044770"/>
    </source>
</evidence>
<evidence type="ECO:0000259" key="27">
    <source>
        <dbReference type="Pfam" id="PF00912"/>
    </source>
</evidence>
<keyword evidence="9" id="KW-0121">Carboxypeptidase</keyword>
<comment type="catalytic activity">
    <reaction evidence="23">
        <text>Preferential cleavage: (Ac)2-L-Lys-D-Ala-|-D-Ala. Also transpeptidation of peptidyl-alanyl moieties that are N-acyl substituents of D-alanine.</text>
        <dbReference type="EC" id="3.4.16.4"/>
    </reaction>
</comment>